<protein>
    <submittedName>
        <fullName evidence="1">Uncharacterized protein</fullName>
    </submittedName>
</protein>
<proteinExistence type="predicted"/>
<dbReference type="Proteomes" id="UP000186817">
    <property type="component" value="Unassembled WGS sequence"/>
</dbReference>
<feature type="non-terminal residue" evidence="1">
    <location>
        <position position="114"/>
    </location>
</feature>
<organism evidence="1 2">
    <name type="scientific">Symbiodinium microadriaticum</name>
    <name type="common">Dinoflagellate</name>
    <name type="synonym">Zooxanthella microadriatica</name>
    <dbReference type="NCBI Taxonomy" id="2951"/>
    <lineage>
        <taxon>Eukaryota</taxon>
        <taxon>Sar</taxon>
        <taxon>Alveolata</taxon>
        <taxon>Dinophyceae</taxon>
        <taxon>Suessiales</taxon>
        <taxon>Symbiodiniaceae</taxon>
        <taxon>Symbiodinium</taxon>
    </lineage>
</organism>
<name>A0A1Q9BVK5_SYMMI</name>
<evidence type="ECO:0000313" key="1">
    <source>
        <dbReference type="EMBL" id="OLP74686.1"/>
    </source>
</evidence>
<sequence length="114" mass="12381">MPSTSISVTMETAALNLLCCGMTLQERMTPSIADAEFSVMGASLHTEPHRRPLLQVLKLLGRLSHASFGRDSPSPPGQMMEMSNMMLMYDSCDCHNPMNLTSMAGNLIPGIPII</sequence>
<evidence type="ECO:0000313" key="2">
    <source>
        <dbReference type="Proteomes" id="UP000186817"/>
    </source>
</evidence>
<comment type="caution">
    <text evidence="1">The sequence shown here is derived from an EMBL/GenBank/DDBJ whole genome shotgun (WGS) entry which is preliminary data.</text>
</comment>
<dbReference type="AlphaFoldDB" id="A0A1Q9BVK5"/>
<accession>A0A1Q9BVK5</accession>
<keyword evidence="2" id="KW-1185">Reference proteome</keyword>
<dbReference type="EMBL" id="LSRX01003348">
    <property type="protein sequence ID" value="OLP74686.1"/>
    <property type="molecule type" value="Genomic_DNA"/>
</dbReference>
<reference evidence="1 2" key="1">
    <citation type="submission" date="2016-02" db="EMBL/GenBank/DDBJ databases">
        <title>Genome analysis of coral dinoflagellate symbionts highlights evolutionary adaptations to a symbiotic lifestyle.</title>
        <authorList>
            <person name="Aranda M."/>
            <person name="Li Y."/>
            <person name="Liew Y.J."/>
            <person name="Baumgarten S."/>
            <person name="Simakov O."/>
            <person name="Wilson M."/>
            <person name="Piel J."/>
            <person name="Ashoor H."/>
            <person name="Bougouffa S."/>
            <person name="Bajic V.B."/>
            <person name="Ryu T."/>
            <person name="Ravasi T."/>
            <person name="Bayer T."/>
            <person name="Micklem G."/>
            <person name="Kim H."/>
            <person name="Bhak J."/>
            <person name="Lajeunesse T.C."/>
            <person name="Voolstra C.R."/>
        </authorList>
    </citation>
    <scope>NUCLEOTIDE SEQUENCE [LARGE SCALE GENOMIC DNA]</scope>
    <source>
        <strain evidence="1 2">CCMP2467</strain>
    </source>
</reference>
<gene>
    <name evidence="1" type="ORF">AK812_SmicGene45707</name>
</gene>